<protein>
    <submittedName>
        <fullName evidence="1">Uncharacterized protein</fullName>
    </submittedName>
</protein>
<organism evidence="1 2">
    <name type="scientific">Sesamum alatum</name>
    <dbReference type="NCBI Taxonomy" id="300844"/>
    <lineage>
        <taxon>Eukaryota</taxon>
        <taxon>Viridiplantae</taxon>
        <taxon>Streptophyta</taxon>
        <taxon>Embryophyta</taxon>
        <taxon>Tracheophyta</taxon>
        <taxon>Spermatophyta</taxon>
        <taxon>Magnoliopsida</taxon>
        <taxon>eudicotyledons</taxon>
        <taxon>Gunneridae</taxon>
        <taxon>Pentapetalae</taxon>
        <taxon>asterids</taxon>
        <taxon>lamiids</taxon>
        <taxon>Lamiales</taxon>
        <taxon>Pedaliaceae</taxon>
        <taxon>Sesamum</taxon>
    </lineage>
</organism>
<sequence length="102" mass="11318">MLREAEVVASRMKPSRYNRRVKGNRSFIGEGATPINAFPTIGLPRFKQRMERLKLLQNGIPGKGFNKWVFKGIISGKKEGPYSAYVLGFAGSGLQCLVTTLD</sequence>
<keyword evidence="2" id="KW-1185">Reference proteome</keyword>
<comment type="caution">
    <text evidence="1">The sequence shown here is derived from an EMBL/GenBank/DDBJ whole genome shotgun (WGS) entry which is preliminary data.</text>
</comment>
<dbReference type="EMBL" id="JACGWO010000010">
    <property type="protein sequence ID" value="KAK4417125.1"/>
    <property type="molecule type" value="Genomic_DNA"/>
</dbReference>
<dbReference type="Proteomes" id="UP001293254">
    <property type="component" value="Unassembled WGS sequence"/>
</dbReference>
<gene>
    <name evidence="1" type="ORF">Salat_2538000</name>
</gene>
<name>A0AAE2CCL8_9LAMI</name>
<evidence type="ECO:0000313" key="2">
    <source>
        <dbReference type="Proteomes" id="UP001293254"/>
    </source>
</evidence>
<evidence type="ECO:0000313" key="1">
    <source>
        <dbReference type="EMBL" id="KAK4417125.1"/>
    </source>
</evidence>
<dbReference type="AlphaFoldDB" id="A0AAE2CCL8"/>
<reference evidence="1" key="1">
    <citation type="submission" date="2020-06" db="EMBL/GenBank/DDBJ databases">
        <authorList>
            <person name="Li T."/>
            <person name="Hu X."/>
            <person name="Zhang T."/>
            <person name="Song X."/>
            <person name="Zhang H."/>
            <person name="Dai N."/>
            <person name="Sheng W."/>
            <person name="Hou X."/>
            <person name="Wei L."/>
        </authorList>
    </citation>
    <scope>NUCLEOTIDE SEQUENCE</scope>
    <source>
        <strain evidence="1">3651</strain>
        <tissue evidence="1">Leaf</tissue>
    </source>
</reference>
<proteinExistence type="predicted"/>
<accession>A0AAE2CCL8</accession>
<reference evidence="1" key="2">
    <citation type="journal article" date="2024" name="Plant">
        <title>Genomic evolution and insights into agronomic trait innovations of Sesamum species.</title>
        <authorList>
            <person name="Miao H."/>
            <person name="Wang L."/>
            <person name="Qu L."/>
            <person name="Liu H."/>
            <person name="Sun Y."/>
            <person name="Le M."/>
            <person name="Wang Q."/>
            <person name="Wei S."/>
            <person name="Zheng Y."/>
            <person name="Lin W."/>
            <person name="Duan Y."/>
            <person name="Cao H."/>
            <person name="Xiong S."/>
            <person name="Wang X."/>
            <person name="Wei L."/>
            <person name="Li C."/>
            <person name="Ma Q."/>
            <person name="Ju M."/>
            <person name="Zhao R."/>
            <person name="Li G."/>
            <person name="Mu C."/>
            <person name="Tian Q."/>
            <person name="Mei H."/>
            <person name="Zhang T."/>
            <person name="Gao T."/>
            <person name="Zhang H."/>
        </authorList>
    </citation>
    <scope>NUCLEOTIDE SEQUENCE</scope>
    <source>
        <strain evidence="1">3651</strain>
    </source>
</reference>